<evidence type="ECO:0000256" key="1">
    <source>
        <dbReference type="SAM" id="MobiDB-lite"/>
    </source>
</evidence>
<dbReference type="Gene3D" id="3.40.50.150">
    <property type="entry name" value="Vaccinia Virus protein VP39"/>
    <property type="match status" value="1"/>
</dbReference>
<feature type="region of interest" description="Disordered" evidence="1">
    <location>
        <begin position="43"/>
        <end position="64"/>
    </location>
</feature>
<name>A0A1S8A5L9_ROSNE</name>
<dbReference type="PANTHER" id="PTHR18895:SF74">
    <property type="entry name" value="MTRF1L RELEASE FACTOR GLUTAMINE METHYLTRANSFERASE"/>
    <property type="match status" value="1"/>
</dbReference>
<gene>
    <name evidence="2" type="ORF">SAMD00023353_0403680</name>
</gene>
<dbReference type="SUPFAM" id="SSF53335">
    <property type="entry name" value="S-adenosyl-L-methionine-dependent methyltransferases"/>
    <property type="match status" value="1"/>
</dbReference>
<dbReference type="AlphaFoldDB" id="A0A1S8A5L9"/>
<sequence>MPRLPPSLFRRAARISPHLATLLPACRTIASARAELRWIREHVSSTPTPSRGNSDAANDDDGNDNARIARLAARRGAGEPLQYVLGTQPFAGLEMLCARGVLIPRPETEAWAAMLAELLFPPPSSSLPPPPPSPLSPAPSVRGSGDGAGETRENSHGAVGGGGGGVRILDFCSGTGCIGLALHAHAHAQRRAVTAAAAAAAPAEVFGFDVEPRAVRLARRNRAHNNLGGSATTTTAAEGAITFRRADVFADAWMADLPPPREEDDGGVRRRVDVLVSNPPYISRRGFAADTGRAVRNYEPELALVPRPRSPIPGAGPCAPEDVFYARLLELADALRPRVVALEVGDMAQAARVAGMAVAAAARDRDRDDGRARWGVVEIWRDWPDCRPADGEEDVVEVCGRGIPVRGSGHGRVVFLVEDEMVRNTAVNRGFRRGLYAEG</sequence>
<protein>
    <submittedName>
        <fullName evidence="2">Putative family methyltransferase</fullName>
    </submittedName>
</protein>
<proteinExistence type="predicted"/>
<dbReference type="OMA" id="ECGDKGQ"/>
<dbReference type="InterPro" id="IPR002052">
    <property type="entry name" value="DNA_methylase_N6_adenine_CS"/>
</dbReference>
<feature type="region of interest" description="Disordered" evidence="1">
    <location>
        <begin position="123"/>
        <end position="160"/>
    </location>
</feature>
<dbReference type="GO" id="GO:0005739">
    <property type="term" value="C:mitochondrion"/>
    <property type="evidence" value="ECO:0007669"/>
    <property type="project" value="TreeGrafter"/>
</dbReference>
<dbReference type="InterPro" id="IPR050320">
    <property type="entry name" value="N5-glutamine_MTase"/>
</dbReference>
<dbReference type="GO" id="GO:0032259">
    <property type="term" value="P:methylation"/>
    <property type="evidence" value="ECO:0007669"/>
    <property type="project" value="UniProtKB-KW"/>
</dbReference>
<dbReference type="CDD" id="cd02440">
    <property type="entry name" value="AdoMet_MTases"/>
    <property type="match status" value="1"/>
</dbReference>
<reference evidence="2" key="1">
    <citation type="submission" date="2016-03" db="EMBL/GenBank/DDBJ databases">
        <title>Draft genome sequence of Rosellinia necatrix.</title>
        <authorList>
            <person name="Kanematsu S."/>
        </authorList>
    </citation>
    <scope>NUCLEOTIDE SEQUENCE [LARGE SCALE GENOMIC DNA]</scope>
    <source>
        <strain evidence="2">W97</strain>
    </source>
</reference>
<keyword evidence="3" id="KW-1185">Reference proteome</keyword>
<dbReference type="EMBL" id="DF977449">
    <property type="protein sequence ID" value="GAW25329.1"/>
    <property type="molecule type" value="Genomic_DNA"/>
</dbReference>
<feature type="compositionally biased region" description="Pro residues" evidence="1">
    <location>
        <begin position="123"/>
        <end position="137"/>
    </location>
</feature>
<dbReference type="GO" id="GO:0008168">
    <property type="term" value="F:methyltransferase activity"/>
    <property type="evidence" value="ECO:0007669"/>
    <property type="project" value="UniProtKB-KW"/>
</dbReference>
<keyword evidence="2" id="KW-0808">Transferase</keyword>
<dbReference type="InterPro" id="IPR029063">
    <property type="entry name" value="SAM-dependent_MTases_sf"/>
</dbReference>
<dbReference type="PANTHER" id="PTHR18895">
    <property type="entry name" value="HEMK METHYLTRANSFERASE"/>
    <property type="match status" value="1"/>
</dbReference>
<evidence type="ECO:0000313" key="2">
    <source>
        <dbReference type="EMBL" id="GAW25329.1"/>
    </source>
</evidence>
<organism evidence="2">
    <name type="scientific">Rosellinia necatrix</name>
    <name type="common">White root-rot fungus</name>
    <dbReference type="NCBI Taxonomy" id="77044"/>
    <lineage>
        <taxon>Eukaryota</taxon>
        <taxon>Fungi</taxon>
        <taxon>Dikarya</taxon>
        <taxon>Ascomycota</taxon>
        <taxon>Pezizomycotina</taxon>
        <taxon>Sordariomycetes</taxon>
        <taxon>Xylariomycetidae</taxon>
        <taxon>Xylariales</taxon>
        <taxon>Xylariaceae</taxon>
        <taxon>Rosellinia</taxon>
    </lineage>
</organism>
<dbReference type="PROSITE" id="PS00092">
    <property type="entry name" value="N6_MTASE"/>
    <property type="match status" value="1"/>
</dbReference>
<dbReference type="Proteomes" id="UP000054516">
    <property type="component" value="Unassembled WGS sequence"/>
</dbReference>
<dbReference type="OrthoDB" id="269872at2759"/>
<keyword evidence="2" id="KW-0489">Methyltransferase</keyword>
<dbReference type="GO" id="GO:0003676">
    <property type="term" value="F:nucleic acid binding"/>
    <property type="evidence" value="ECO:0007669"/>
    <property type="project" value="InterPro"/>
</dbReference>
<evidence type="ECO:0000313" key="3">
    <source>
        <dbReference type="Proteomes" id="UP000054516"/>
    </source>
</evidence>
<dbReference type="STRING" id="77044.A0A1S8A5L9"/>
<dbReference type="Gene3D" id="1.10.8.10">
    <property type="entry name" value="DNA helicase RuvA subunit, C-terminal domain"/>
    <property type="match status" value="1"/>
</dbReference>
<accession>A0A1S8A5L9</accession>